<dbReference type="InterPro" id="IPR013149">
    <property type="entry name" value="ADH-like_C"/>
</dbReference>
<evidence type="ECO:0000259" key="7">
    <source>
        <dbReference type="SMART" id="SM00829"/>
    </source>
</evidence>
<dbReference type="Pfam" id="PF00107">
    <property type="entry name" value="ADH_zinc_N"/>
    <property type="match status" value="1"/>
</dbReference>
<sequence>MKALVYHGPGRRSWQDVPDPVIEQPTDVIVRVDAVTICGTDLHILKGDVPEVEPGRILGHEAVGTVTAAGAAVRTVAPGDRVLVSCISACGTCRYCRDGSYGQCLGGGGWVLGHLIDGTQAEYVRVPFADNSTHRIPDGVTDEQMVMLADILPTSYEVGVLAGAVAPGDVVAIVGAGPIGLAAILTAKLFSPSHVVAIDVADSRLEAARKFGADIVVNSSREDPRAVVDAVSGDLGADVAMEAVGLPETFEQAVCLVRPGGRVPNIGVHGAPATLHLEQIWIKNLTITTGLVDTHSTPTLVRLVGNEQIDTTPMITHRFTMDEFERAYDVFGRAGETGALKVLLTPSTSRSSREGTRT</sequence>
<dbReference type="Proteomes" id="UP000094053">
    <property type="component" value="Unassembled WGS sequence"/>
</dbReference>
<keyword evidence="3 6" id="KW-0479">Metal-binding</keyword>
<evidence type="ECO:0000256" key="4">
    <source>
        <dbReference type="ARBA" id="ARBA00022833"/>
    </source>
</evidence>
<evidence type="ECO:0000256" key="6">
    <source>
        <dbReference type="RuleBase" id="RU361277"/>
    </source>
</evidence>
<dbReference type="InterPro" id="IPR011032">
    <property type="entry name" value="GroES-like_sf"/>
</dbReference>
<dbReference type="PANTHER" id="PTHR42813:SF4">
    <property type="entry name" value="NADP-DEPENDENT ISOPROPANOL DEHYDROGENASE"/>
    <property type="match status" value="1"/>
</dbReference>
<dbReference type="EMBL" id="MIHA01000034">
    <property type="protein sequence ID" value="ODQ86087.1"/>
    <property type="molecule type" value="Genomic_DNA"/>
</dbReference>
<evidence type="ECO:0000256" key="1">
    <source>
        <dbReference type="ARBA" id="ARBA00001947"/>
    </source>
</evidence>
<dbReference type="STRING" id="1776.BHQ18_27460"/>
<dbReference type="OrthoDB" id="241504at2"/>
<feature type="domain" description="Enoyl reductase (ER)" evidence="7">
    <location>
        <begin position="10"/>
        <end position="344"/>
    </location>
</feature>
<dbReference type="InterPro" id="IPR036291">
    <property type="entry name" value="NAD(P)-bd_dom_sf"/>
</dbReference>
<dbReference type="GO" id="GO:0016491">
    <property type="term" value="F:oxidoreductase activity"/>
    <property type="evidence" value="ECO:0007669"/>
    <property type="project" value="UniProtKB-KW"/>
</dbReference>
<dbReference type="SUPFAM" id="SSF50129">
    <property type="entry name" value="GroES-like"/>
    <property type="match status" value="1"/>
</dbReference>
<accession>A0A1E3R9K0</accession>
<comment type="cofactor">
    <cofactor evidence="1 6">
        <name>Zn(2+)</name>
        <dbReference type="ChEBI" id="CHEBI:29105"/>
    </cofactor>
</comment>
<dbReference type="PROSITE" id="PS00059">
    <property type="entry name" value="ADH_ZINC"/>
    <property type="match status" value="1"/>
</dbReference>
<dbReference type="SUPFAM" id="SSF51735">
    <property type="entry name" value="NAD(P)-binding Rossmann-fold domains"/>
    <property type="match status" value="1"/>
</dbReference>
<reference evidence="9" key="1">
    <citation type="submission" date="2016-09" db="EMBL/GenBank/DDBJ databases">
        <authorList>
            <person name="Greninger A.L."/>
            <person name="Jerome K.R."/>
            <person name="Mcnair B."/>
            <person name="Wallis C."/>
            <person name="Fang F."/>
        </authorList>
    </citation>
    <scope>NUCLEOTIDE SEQUENCE [LARGE SCALE GENOMIC DNA]</scope>
    <source>
        <strain evidence="9">M6</strain>
    </source>
</reference>
<keyword evidence="9" id="KW-1185">Reference proteome</keyword>
<dbReference type="InterPro" id="IPR002328">
    <property type="entry name" value="ADH_Zn_CS"/>
</dbReference>
<dbReference type="InterPro" id="IPR013154">
    <property type="entry name" value="ADH-like_N"/>
</dbReference>
<organism evidence="8 9">
    <name type="scientific">Mycolicibacterium flavescens</name>
    <name type="common">Mycobacterium flavescens</name>
    <dbReference type="NCBI Taxonomy" id="1776"/>
    <lineage>
        <taxon>Bacteria</taxon>
        <taxon>Bacillati</taxon>
        <taxon>Actinomycetota</taxon>
        <taxon>Actinomycetes</taxon>
        <taxon>Mycobacteriales</taxon>
        <taxon>Mycobacteriaceae</taxon>
        <taxon>Mycolicibacterium</taxon>
    </lineage>
</organism>
<evidence type="ECO:0000256" key="3">
    <source>
        <dbReference type="ARBA" id="ARBA00022723"/>
    </source>
</evidence>
<evidence type="ECO:0000313" key="8">
    <source>
        <dbReference type="EMBL" id="ODQ86087.1"/>
    </source>
</evidence>
<dbReference type="AlphaFoldDB" id="A0A1E3R9K0"/>
<proteinExistence type="inferred from homology"/>
<dbReference type="CDD" id="cd08286">
    <property type="entry name" value="FDH_like_ADH2"/>
    <property type="match status" value="1"/>
</dbReference>
<dbReference type="Gene3D" id="3.40.50.720">
    <property type="entry name" value="NAD(P)-binding Rossmann-like Domain"/>
    <property type="match status" value="1"/>
</dbReference>
<gene>
    <name evidence="8" type="ORF">BHQ18_27460</name>
</gene>
<dbReference type="InterPro" id="IPR020843">
    <property type="entry name" value="ER"/>
</dbReference>
<dbReference type="RefSeq" id="WP_069416810.1">
    <property type="nucleotide sequence ID" value="NZ_JACKUL010000030.1"/>
</dbReference>
<dbReference type="GO" id="GO:0008270">
    <property type="term" value="F:zinc ion binding"/>
    <property type="evidence" value="ECO:0007669"/>
    <property type="project" value="InterPro"/>
</dbReference>
<dbReference type="PANTHER" id="PTHR42813">
    <property type="entry name" value="ZINC-TYPE ALCOHOL DEHYDROGENASE-LIKE"/>
    <property type="match status" value="1"/>
</dbReference>
<dbReference type="SMART" id="SM00829">
    <property type="entry name" value="PKS_ER"/>
    <property type="match status" value="1"/>
</dbReference>
<dbReference type="Pfam" id="PF08240">
    <property type="entry name" value="ADH_N"/>
    <property type="match status" value="1"/>
</dbReference>
<evidence type="ECO:0000256" key="5">
    <source>
        <dbReference type="ARBA" id="ARBA00023002"/>
    </source>
</evidence>
<keyword evidence="5" id="KW-0560">Oxidoreductase</keyword>
<name>A0A1E3R9K0_MYCFV</name>
<comment type="caution">
    <text evidence="8">The sequence shown here is derived from an EMBL/GenBank/DDBJ whole genome shotgun (WGS) entry which is preliminary data.</text>
</comment>
<evidence type="ECO:0000256" key="2">
    <source>
        <dbReference type="ARBA" id="ARBA00008072"/>
    </source>
</evidence>
<keyword evidence="4 6" id="KW-0862">Zinc</keyword>
<comment type="similarity">
    <text evidence="2 6">Belongs to the zinc-containing alcohol dehydrogenase family.</text>
</comment>
<dbReference type="Gene3D" id="3.90.180.10">
    <property type="entry name" value="Medium-chain alcohol dehydrogenases, catalytic domain"/>
    <property type="match status" value="1"/>
</dbReference>
<protein>
    <submittedName>
        <fullName evidence="8">Alcohol dehydrogenase</fullName>
    </submittedName>
</protein>
<evidence type="ECO:0000313" key="9">
    <source>
        <dbReference type="Proteomes" id="UP000094053"/>
    </source>
</evidence>